<dbReference type="PANTHER" id="PTHR10412:SF11">
    <property type="entry name" value="MANNOSYL-OLIGOSACCHARIDE GLUCOSIDASE"/>
    <property type="match status" value="1"/>
</dbReference>
<dbReference type="Proteomes" id="UP000318065">
    <property type="component" value="Chromosome"/>
</dbReference>
<dbReference type="Gene3D" id="1.50.10.10">
    <property type="match status" value="1"/>
</dbReference>
<evidence type="ECO:0000256" key="3">
    <source>
        <dbReference type="ARBA" id="ARBA00023295"/>
    </source>
</evidence>
<dbReference type="PANTHER" id="PTHR10412">
    <property type="entry name" value="MANNOSYL-OLIGOSACCHARIDE GLUCOSIDASE"/>
    <property type="match status" value="1"/>
</dbReference>
<evidence type="ECO:0000256" key="1">
    <source>
        <dbReference type="ARBA" id="ARBA00010833"/>
    </source>
</evidence>
<dbReference type="EMBL" id="AP019791">
    <property type="protein sequence ID" value="BBL79729.1"/>
    <property type="molecule type" value="Genomic_DNA"/>
</dbReference>
<comment type="similarity">
    <text evidence="1">Belongs to the glycosyl hydrolase 63 family.</text>
</comment>
<dbReference type="InterPro" id="IPR012341">
    <property type="entry name" value="6hp_glycosidase-like_sf"/>
</dbReference>
<evidence type="ECO:0000313" key="5">
    <source>
        <dbReference type="EMBL" id="BBL79729.1"/>
    </source>
</evidence>
<sequence>MRRRERALLEQAKLVLDFNWTGGYTKPGPRLYPHQWSWDSALISIGYSHYDQDRAESELLHLFDAQWRNGLLPQIVFNPSFGDYFPGPGFWHAQESPDAPRNHRTSGVVQPPVHATAVRLVYERARDRGRAREFLERAYPHLVFWHDYLHRERDPRDEGLAYIRHPWESGMDNSPLWDAILQRLHLREDEIPSYRRVDVHTVSEQDRPTSAAYDRFAYLVRLFATHGYDEAAIREECPFLVQDVLFNSLLCRAEADLAELAPEIGEDPAPHRERARRTARAIDEKLWDEEHGTYLDYDLAAGRPIHVYCASNFLPLFAGVPDEERARRMVDFLEHGGFGLSDRRMRPVPSYDVHGFGFSPTRYWRGPVWINIDWFLLRGLERYGYREHSARLSTTIRELCERSGFYEYFDPFTGQGHGSVLFSWSAALLVDVLLAAADEAPSPRQP</sequence>
<dbReference type="Pfam" id="PF22422">
    <property type="entry name" value="MGH1-like_GH"/>
    <property type="match status" value="1"/>
</dbReference>
<reference evidence="5" key="1">
    <citation type="journal article" date="2019" name="Microbiol. Resour. Announc.">
        <title>Complete Genome Sequence of Rubrobacter xylanophilus Strain AA3-22, Isolated from Arima Onsen in Japan.</title>
        <authorList>
            <person name="Tomariguchi N."/>
            <person name="Miyazaki K."/>
        </authorList>
    </citation>
    <scope>NUCLEOTIDE SEQUENCE [LARGE SCALE GENOMIC DNA]</scope>
    <source>
        <strain evidence="5">AA3-22</strain>
    </source>
</reference>
<accession>A0A510HIC2</accession>
<evidence type="ECO:0000256" key="2">
    <source>
        <dbReference type="ARBA" id="ARBA00022801"/>
    </source>
</evidence>
<organism evidence="5 6">
    <name type="scientific">Rubrobacter xylanophilus</name>
    <dbReference type="NCBI Taxonomy" id="49319"/>
    <lineage>
        <taxon>Bacteria</taxon>
        <taxon>Bacillati</taxon>
        <taxon>Actinomycetota</taxon>
        <taxon>Rubrobacteria</taxon>
        <taxon>Rubrobacterales</taxon>
        <taxon>Rubrobacteraceae</taxon>
        <taxon>Rubrobacter</taxon>
    </lineage>
</organism>
<keyword evidence="6" id="KW-1185">Reference proteome</keyword>
<proteinExistence type="inferred from homology"/>
<dbReference type="InterPro" id="IPR004888">
    <property type="entry name" value="Glycoside_hydrolase_63"/>
</dbReference>
<dbReference type="GO" id="GO:0006487">
    <property type="term" value="P:protein N-linked glycosylation"/>
    <property type="evidence" value="ECO:0007669"/>
    <property type="project" value="TreeGrafter"/>
</dbReference>
<keyword evidence="2" id="KW-0378">Hydrolase</keyword>
<name>A0A510HIC2_9ACTN</name>
<feature type="domain" description="Mannosylglycerate hydrolase MGH1-like glycoside hydrolase" evidence="4">
    <location>
        <begin position="32"/>
        <end position="425"/>
    </location>
</feature>
<dbReference type="AlphaFoldDB" id="A0A510HIC2"/>
<keyword evidence="3" id="KW-0326">Glycosidase</keyword>
<dbReference type="InterPro" id="IPR008928">
    <property type="entry name" value="6-hairpin_glycosidase_sf"/>
</dbReference>
<evidence type="ECO:0000259" key="4">
    <source>
        <dbReference type="Pfam" id="PF22422"/>
    </source>
</evidence>
<protein>
    <recommendedName>
        <fullName evidence="4">Mannosylglycerate hydrolase MGH1-like glycoside hydrolase domain-containing protein</fullName>
    </recommendedName>
</protein>
<dbReference type="RefSeq" id="WP_143527761.1">
    <property type="nucleotide sequence ID" value="NZ_AP019791.1"/>
</dbReference>
<dbReference type="OrthoDB" id="9781878at2"/>
<dbReference type="InterPro" id="IPR054491">
    <property type="entry name" value="MGH1-like_GH"/>
</dbReference>
<evidence type="ECO:0000313" key="6">
    <source>
        <dbReference type="Proteomes" id="UP000318065"/>
    </source>
</evidence>
<dbReference type="SUPFAM" id="SSF48208">
    <property type="entry name" value="Six-hairpin glycosidases"/>
    <property type="match status" value="1"/>
</dbReference>
<dbReference type="GO" id="GO:0009311">
    <property type="term" value="P:oligosaccharide metabolic process"/>
    <property type="evidence" value="ECO:0007669"/>
    <property type="project" value="InterPro"/>
</dbReference>
<gene>
    <name evidence="5" type="ORF">RxyAA322_15830</name>
</gene>
<dbReference type="GO" id="GO:0004573">
    <property type="term" value="F:Glc3Man9GlcNAc2 oligosaccharide glucosidase activity"/>
    <property type="evidence" value="ECO:0007669"/>
    <property type="project" value="InterPro"/>
</dbReference>